<reference evidence="3" key="1">
    <citation type="journal article" date="2013" name="Nature">
        <title>Draft genome of the wheat A-genome progenitor Triticum urartu.</title>
        <authorList>
            <person name="Ling H.Q."/>
            <person name="Zhao S."/>
            <person name="Liu D."/>
            <person name="Wang J."/>
            <person name="Sun H."/>
            <person name="Zhang C."/>
            <person name="Fan H."/>
            <person name="Li D."/>
            <person name="Dong L."/>
            <person name="Tao Y."/>
            <person name="Gao C."/>
            <person name="Wu H."/>
            <person name="Li Y."/>
            <person name="Cui Y."/>
            <person name="Guo X."/>
            <person name="Zheng S."/>
            <person name="Wang B."/>
            <person name="Yu K."/>
            <person name="Liang Q."/>
            <person name="Yang W."/>
            <person name="Lou X."/>
            <person name="Chen J."/>
            <person name="Feng M."/>
            <person name="Jian J."/>
            <person name="Zhang X."/>
            <person name="Luo G."/>
            <person name="Jiang Y."/>
            <person name="Liu J."/>
            <person name="Wang Z."/>
            <person name="Sha Y."/>
            <person name="Zhang B."/>
            <person name="Wu H."/>
            <person name="Tang D."/>
            <person name="Shen Q."/>
            <person name="Xue P."/>
            <person name="Zou S."/>
            <person name="Wang X."/>
            <person name="Liu X."/>
            <person name="Wang F."/>
            <person name="Yang Y."/>
            <person name="An X."/>
            <person name="Dong Z."/>
            <person name="Zhang K."/>
            <person name="Zhang X."/>
            <person name="Luo M.C."/>
            <person name="Dvorak J."/>
            <person name="Tong Y."/>
            <person name="Wang J."/>
            <person name="Yang H."/>
            <person name="Li Z."/>
            <person name="Wang D."/>
            <person name="Zhang A."/>
            <person name="Wang J."/>
        </authorList>
    </citation>
    <scope>NUCLEOTIDE SEQUENCE</scope>
    <source>
        <strain evidence="3">cv. G1812</strain>
    </source>
</reference>
<evidence type="ECO:0000313" key="2">
    <source>
        <dbReference type="EnsemblPlants" id="TuG1812G0500001318.01.T01"/>
    </source>
</evidence>
<sequence length="84" mass="9037">MGVALLVCTLPGQVTSDCLGPEKIELGLGIVKPLSVVCPESFLHMFQTNQGNYFLKGQKGQASRPRRAAAGMELVKATHFHGRV</sequence>
<dbReference type="EnsemblPlants" id="TuG1812G0500001318.01.T09">
    <property type="protein sequence ID" value="TuG1812G0500001318.01.T09"/>
    <property type="gene ID" value="TuG1812G0500001318.01"/>
</dbReference>
<protein>
    <recommendedName>
        <fullName evidence="4">Secreted protein</fullName>
    </recommendedName>
</protein>
<feature type="signal peptide" evidence="1">
    <location>
        <begin position="1"/>
        <end position="16"/>
    </location>
</feature>
<organism evidence="2 3">
    <name type="scientific">Triticum urartu</name>
    <name type="common">Red wild einkorn</name>
    <name type="synonym">Crithodium urartu</name>
    <dbReference type="NCBI Taxonomy" id="4572"/>
    <lineage>
        <taxon>Eukaryota</taxon>
        <taxon>Viridiplantae</taxon>
        <taxon>Streptophyta</taxon>
        <taxon>Embryophyta</taxon>
        <taxon>Tracheophyta</taxon>
        <taxon>Spermatophyta</taxon>
        <taxon>Magnoliopsida</taxon>
        <taxon>Liliopsida</taxon>
        <taxon>Poales</taxon>
        <taxon>Poaceae</taxon>
        <taxon>BOP clade</taxon>
        <taxon>Pooideae</taxon>
        <taxon>Triticodae</taxon>
        <taxon>Triticeae</taxon>
        <taxon>Triticinae</taxon>
        <taxon>Triticum</taxon>
    </lineage>
</organism>
<accession>A0A8R7QDK1</accession>
<dbReference type="Gramene" id="TuG1812G0500001318.01.T01">
    <property type="protein sequence ID" value="TuG1812G0500001318.01.T01"/>
    <property type="gene ID" value="TuG1812G0500001318.01"/>
</dbReference>
<proteinExistence type="predicted"/>
<reference evidence="2" key="3">
    <citation type="submission" date="2022-06" db="UniProtKB">
        <authorList>
            <consortium name="EnsemblPlants"/>
        </authorList>
    </citation>
    <scope>IDENTIFICATION</scope>
</reference>
<dbReference type="Gramene" id="TuG1812G0500001318.01.T09">
    <property type="protein sequence ID" value="TuG1812G0500001318.01.T09"/>
    <property type="gene ID" value="TuG1812G0500001318.01"/>
</dbReference>
<evidence type="ECO:0008006" key="4">
    <source>
        <dbReference type="Google" id="ProtNLM"/>
    </source>
</evidence>
<keyword evidence="1" id="KW-0732">Signal</keyword>
<dbReference type="EnsemblPlants" id="TuG1812G0500001318.01.T01">
    <property type="protein sequence ID" value="TuG1812G0500001318.01.T01"/>
    <property type="gene ID" value="TuG1812G0500001318.01"/>
</dbReference>
<dbReference type="AlphaFoldDB" id="A0A8R7QDK1"/>
<evidence type="ECO:0000313" key="3">
    <source>
        <dbReference type="Proteomes" id="UP000015106"/>
    </source>
</evidence>
<feature type="chain" id="PRO_5044156875" description="Secreted protein" evidence="1">
    <location>
        <begin position="17"/>
        <end position="84"/>
    </location>
</feature>
<keyword evidence="3" id="KW-1185">Reference proteome</keyword>
<name>A0A8R7QDK1_TRIUA</name>
<dbReference type="Proteomes" id="UP000015106">
    <property type="component" value="Chromosome 5"/>
</dbReference>
<reference evidence="2" key="2">
    <citation type="submission" date="2018-03" db="EMBL/GenBank/DDBJ databases">
        <title>The Triticum urartu genome reveals the dynamic nature of wheat genome evolution.</title>
        <authorList>
            <person name="Ling H."/>
            <person name="Ma B."/>
            <person name="Shi X."/>
            <person name="Liu H."/>
            <person name="Dong L."/>
            <person name="Sun H."/>
            <person name="Cao Y."/>
            <person name="Gao Q."/>
            <person name="Zheng S."/>
            <person name="Li Y."/>
            <person name="Yu Y."/>
            <person name="Du H."/>
            <person name="Qi M."/>
            <person name="Li Y."/>
            <person name="Yu H."/>
            <person name="Cui Y."/>
            <person name="Wang N."/>
            <person name="Chen C."/>
            <person name="Wu H."/>
            <person name="Zhao Y."/>
            <person name="Zhang J."/>
            <person name="Li Y."/>
            <person name="Zhou W."/>
            <person name="Zhang B."/>
            <person name="Hu W."/>
            <person name="Eijk M."/>
            <person name="Tang J."/>
            <person name="Witsenboer H."/>
            <person name="Zhao S."/>
            <person name="Li Z."/>
            <person name="Zhang A."/>
            <person name="Wang D."/>
            <person name="Liang C."/>
        </authorList>
    </citation>
    <scope>NUCLEOTIDE SEQUENCE [LARGE SCALE GENOMIC DNA]</scope>
    <source>
        <strain evidence="2">cv. G1812</strain>
    </source>
</reference>
<evidence type="ECO:0000256" key="1">
    <source>
        <dbReference type="SAM" id="SignalP"/>
    </source>
</evidence>